<keyword evidence="3" id="KW-1185">Reference proteome</keyword>
<organism evidence="2 3">
    <name type="scientific">Anabaenopsis arnoldii</name>
    <dbReference type="NCBI Taxonomy" id="2152938"/>
    <lineage>
        <taxon>Bacteria</taxon>
        <taxon>Bacillati</taxon>
        <taxon>Cyanobacteriota</taxon>
        <taxon>Cyanophyceae</taxon>
        <taxon>Nostocales</taxon>
        <taxon>Nodulariaceae</taxon>
        <taxon>Anabaenopsis</taxon>
    </lineage>
</organism>
<dbReference type="Proteomes" id="UP001212499">
    <property type="component" value="Unassembled WGS sequence"/>
</dbReference>
<name>A0ABT5ATC7_9CYAN</name>
<dbReference type="EMBL" id="JAQMUH010000107">
    <property type="protein sequence ID" value="MDB9539968.1"/>
    <property type="molecule type" value="Genomic_DNA"/>
</dbReference>
<feature type="chain" id="PRO_5046547694" evidence="1">
    <location>
        <begin position="22"/>
        <end position="253"/>
    </location>
</feature>
<proteinExistence type="predicted"/>
<sequence>MHKTTVLTLGFSWLLLLPATAQLGQVWTEFQFYSVDMQNYLRNHLSETLTPLEIRGQTALNNATGAANIPNPIDAGNNFNQDMIFNPTTDRFENNPVLRSNGVNQEMNRLITRGSIESYMGRDGQIRLKSKLQNTETTLNNISELSQSSNNIFQRLADTLGASGDAFLPLMTIQKDQAGLQLQGIRIQQEQAKISAETLAQSILTHQSLQYSNLNLVNISQQMEEMNRTHRVDTATEAARFIRNTSQTDLFGR</sequence>
<comment type="caution">
    <text evidence="2">The sequence shown here is derived from an EMBL/GenBank/DDBJ whole genome shotgun (WGS) entry which is preliminary data.</text>
</comment>
<keyword evidence="1" id="KW-0732">Signal</keyword>
<feature type="signal peptide" evidence="1">
    <location>
        <begin position="1"/>
        <end position="21"/>
    </location>
</feature>
<evidence type="ECO:0000256" key="1">
    <source>
        <dbReference type="SAM" id="SignalP"/>
    </source>
</evidence>
<accession>A0ABT5ATC7</accession>
<reference evidence="2 3" key="1">
    <citation type="submission" date="2023-01" db="EMBL/GenBank/DDBJ databases">
        <title>Genomes from the Australian National Cyanobacteria Reference Collection.</title>
        <authorList>
            <person name="Willis A."/>
            <person name="Lee E.M.F."/>
        </authorList>
    </citation>
    <scope>NUCLEOTIDE SEQUENCE [LARGE SCALE GENOMIC DNA]</scope>
    <source>
        <strain evidence="2 3">CS-1033</strain>
    </source>
</reference>
<evidence type="ECO:0000313" key="3">
    <source>
        <dbReference type="Proteomes" id="UP001212499"/>
    </source>
</evidence>
<evidence type="ECO:0000313" key="2">
    <source>
        <dbReference type="EMBL" id="MDB9539968.1"/>
    </source>
</evidence>
<gene>
    <name evidence="2" type="ORF">PN457_09895</name>
</gene>
<protein>
    <submittedName>
        <fullName evidence="2">Uncharacterized protein</fullName>
    </submittedName>
</protein>